<protein>
    <recommendedName>
        <fullName evidence="6">Phosphoribosylformylglycinamidine synthase subunit PurS</fullName>
        <shortName evidence="6">FGAM synthase</shortName>
        <ecNumber evidence="6">6.3.5.3</ecNumber>
    </recommendedName>
    <alternativeName>
        <fullName evidence="6">Formylglycinamide ribonucleotide amidotransferase subunit III</fullName>
        <shortName evidence="6">FGAR amidotransferase III</shortName>
        <shortName evidence="6">FGAR-AT III</shortName>
    </alternativeName>
    <alternativeName>
        <fullName evidence="6">Phosphoribosylformylglycinamidine synthase subunit III</fullName>
    </alternativeName>
</protein>
<dbReference type="AlphaFoldDB" id="Q6KZR3"/>
<dbReference type="NCBIfam" id="TIGR00302">
    <property type="entry name" value="phosphoribosylformylglycinamidine synthase subunit PurS"/>
    <property type="match status" value="1"/>
</dbReference>
<comment type="subcellular location">
    <subcellularLocation>
        <location evidence="6">Cytoplasm</location>
    </subcellularLocation>
</comment>
<dbReference type="Pfam" id="PF02700">
    <property type="entry name" value="PurS"/>
    <property type="match status" value="1"/>
</dbReference>
<name>Q6KZR3_PICTO</name>
<evidence type="ECO:0000256" key="2">
    <source>
        <dbReference type="ARBA" id="ARBA00022598"/>
    </source>
</evidence>
<sequence length="75" mass="8522">MKAKIEVTYLPNVEDPEALSIEKNLSMLGYNGIKGLSIKKIYEFTLDDDSYNVLDEIAGRILTNPVIQSYKIIRD</sequence>
<dbReference type="PaxDb" id="263820-PTO1204"/>
<dbReference type="KEGG" id="pto:PTO1204"/>
<comment type="subunit">
    <text evidence="6">Part of the FGAM synthase complex composed of 1 PurL, 1 PurQ and 2 PurS subunits.</text>
</comment>
<dbReference type="Gene3D" id="3.30.1280.10">
    <property type="entry name" value="Phosphoribosylformylglycinamidine synthase subunit PurS"/>
    <property type="match status" value="1"/>
</dbReference>
<accession>Q6KZR3</accession>
<organism evidence="7 8">
    <name type="scientific">Picrophilus torridus (strain ATCC 700027 / DSM 9790 / JCM 10055 / NBRC 100828 / KAW 2/3)</name>
    <dbReference type="NCBI Taxonomy" id="1122961"/>
    <lineage>
        <taxon>Archaea</taxon>
        <taxon>Methanobacteriati</taxon>
        <taxon>Thermoplasmatota</taxon>
        <taxon>Thermoplasmata</taxon>
        <taxon>Thermoplasmatales</taxon>
        <taxon>Picrophilaceae</taxon>
        <taxon>Picrophilus</taxon>
    </lineage>
</organism>
<dbReference type="HOGENOM" id="CLU_164833_3_1_2"/>
<evidence type="ECO:0000256" key="5">
    <source>
        <dbReference type="ARBA" id="ARBA00022840"/>
    </source>
</evidence>
<dbReference type="UniPathway" id="UPA00074">
    <property type="reaction ID" value="UER00128"/>
</dbReference>
<dbReference type="RefSeq" id="WP_011178005.1">
    <property type="nucleotide sequence ID" value="NC_005877.1"/>
</dbReference>
<dbReference type="EMBL" id="AE017261">
    <property type="protein sequence ID" value="AAT43789.1"/>
    <property type="molecule type" value="Genomic_DNA"/>
</dbReference>
<dbReference type="GeneID" id="2844309"/>
<dbReference type="EC" id="6.3.5.3" evidence="6"/>
<comment type="function">
    <text evidence="6">Part of the phosphoribosylformylglycinamidine synthase complex involved in the purines biosynthetic pathway. Catalyzes the ATP-dependent conversion of formylglycinamide ribonucleotide (FGAR) and glutamine to yield formylglycinamidine ribonucleotide (FGAM) and glutamate. The FGAM synthase complex is composed of three subunits. PurQ produces an ammonia molecule by converting glutamine to glutamate. PurL transfers the ammonia molecule to FGAR to form FGAM in an ATP-dependent manner. PurS interacts with PurQ and PurL and is thought to assist in the transfer of the ammonia molecule from PurQ to PurL.</text>
</comment>
<dbReference type="Proteomes" id="UP000000438">
    <property type="component" value="Chromosome"/>
</dbReference>
<dbReference type="OrthoDB" id="56303at2157"/>
<keyword evidence="5 6" id="KW-0067">ATP-binding</keyword>
<dbReference type="SUPFAM" id="SSF82697">
    <property type="entry name" value="PurS-like"/>
    <property type="match status" value="1"/>
</dbReference>
<dbReference type="GO" id="GO:0005524">
    <property type="term" value="F:ATP binding"/>
    <property type="evidence" value="ECO:0007669"/>
    <property type="project" value="UniProtKB-UniRule"/>
</dbReference>
<dbReference type="InterPro" id="IPR003850">
    <property type="entry name" value="PurS"/>
</dbReference>
<gene>
    <name evidence="6" type="primary">purS</name>
    <name evidence="7" type="ordered locus">PTO1204</name>
</gene>
<dbReference type="GO" id="GO:0005737">
    <property type="term" value="C:cytoplasm"/>
    <property type="evidence" value="ECO:0007669"/>
    <property type="project" value="UniProtKB-SubCell"/>
</dbReference>
<evidence type="ECO:0000256" key="3">
    <source>
        <dbReference type="ARBA" id="ARBA00022741"/>
    </source>
</evidence>
<evidence type="ECO:0000256" key="6">
    <source>
        <dbReference type="HAMAP-Rule" id="MF_01926"/>
    </source>
</evidence>
<dbReference type="eggNOG" id="arCOG04462">
    <property type="taxonomic scope" value="Archaea"/>
</dbReference>
<comment type="similarity">
    <text evidence="6">Belongs to the PurS family.</text>
</comment>
<proteinExistence type="inferred from homology"/>
<keyword evidence="3 6" id="KW-0547">Nucleotide-binding</keyword>
<reference evidence="7 8" key="1">
    <citation type="journal article" date="2004" name="Proc. Natl. Acad. Sci. U.S.A.">
        <title>Genome sequence of Picrophilus torridus and its implications for life around pH 0.</title>
        <authorList>
            <person name="Futterer O."/>
            <person name="Angelov A."/>
            <person name="Liesegang H."/>
            <person name="Gottschalk G."/>
            <person name="Schleper C."/>
            <person name="Schepers B."/>
            <person name="Dock C."/>
            <person name="Antranikian G."/>
            <person name="Liebl W."/>
        </authorList>
    </citation>
    <scope>NUCLEOTIDE SEQUENCE [LARGE SCALE GENOMIC DNA]</scope>
    <source>
        <strain evidence="8">ATCC 700027 / DSM 9790 / JCM 10055 / NBRC 100828</strain>
    </source>
</reference>
<dbReference type="InParanoid" id="Q6KZR3"/>
<keyword evidence="2 6" id="KW-0436">Ligase</keyword>
<dbReference type="GO" id="GO:0004642">
    <property type="term" value="F:phosphoribosylformylglycinamidine synthase activity"/>
    <property type="evidence" value="ECO:0007669"/>
    <property type="project" value="UniProtKB-UniRule"/>
</dbReference>
<dbReference type="GO" id="GO:0006189">
    <property type="term" value="P:'de novo' IMP biosynthetic process"/>
    <property type="evidence" value="ECO:0007669"/>
    <property type="project" value="UniProtKB-UniRule"/>
</dbReference>
<evidence type="ECO:0000256" key="1">
    <source>
        <dbReference type="ARBA" id="ARBA00022490"/>
    </source>
</evidence>
<dbReference type="InterPro" id="IPR036604">
    <property type="entry name" value="PurS-like_sf"/>
</dbReference>
<evidence type="ECO:0000313" key="7">
    <source>
        <dbReference type="EMBL" id="AAT43789.1"/>
    </source>
</evidence>
<keyword evidence="4 6" id="KW-0658">Purine biosynthesis</keyword>
<dbReference type="NCBIfam" id="NF005019">
    <property type="entry name" value="PRK06423.1"/>
    <property type="match status" value="1"/>
</dbReference>
<dbReference type="STRING" id="263820.PTO1204"/>
<dbReference type="HAMAP" id="MF_01926">
    <property type="entry name" value="PurS"/>
    <property type="match status" value="1"/>
</dbReference>
<dbReference type="PANTHER" id="PTHR34696:SF1">
    <property type="entry name" value="PHOSPHORIBOSYLFORMYLGLYCINAMIDINE SYNTHASE SUBUNIT PURS"/>
    <property type="match status" value="1"/>
</dbReference>
<dbReference type="PANTHER" id="PTHR34696">
    <property type="entry name" value="PHOSPHORIBOSYLFORMYLGLYCINAMIDINE SYNTHASE SUBUNIT PURS"/>
    <property type="match status" value="1"/>
</dbReference>
<comment type="pathway">
    <text evidence="6">Purine metabolism; IMP biosynthesis via de novo pathway; 5-amino-1-(5-phospho-D-ribosyl)imidazole from N(2)-formyl-N(1)-(5-phospho-D-ribosyl)glycinamide: step 1/2.</text>
</comment>
<keyword evidence="1 6" id="KW-0963">Cytoplasm</keyword>
<evidence type="ECO:0000256" key="4">
    <source>
        <dbReference type="ARBA" id="ARBA00022755"/>
    </source>
</evidence>
<comment type="catalytic activity">
    <reaction evidence="6">
        <text>N(2)-formyl-N(1)-(5-phospho-beta-D-ribosyl)glycinamide + L-glutamine + ATP + H2O = 2-formamido-N(1)-(5-O-phospho-beta-D-ribosyl)acetamidine + L-glutamate + ADP + phosphate + H(+)</text>
        <dbReference type="Rhea" id="RHEA:17129"/>
        <dbReference type="ChEBI" id="CHEBI:15377"/>
        <dbReference type="ChEBI" id="CHEBI:15378"/>
        <dbReference type="ChEBI" id="CHEBI:29985"/>
        <dbReference type="ChEBI" id="CHEBI:30616"/>
        <dbReference type="ChEBI" id="CHEBI:43474"/>
        <dbReference type="ChEBI" id="CHEBI:58359"/>
        <dbReference type="ChEBI" id="CHEBI:147286"/>
        <dbReference type="ChEBI" id="CHEBI:147287"/>
        <dbReference type="ChEBI" id="CHEBI:456216"/>
        <dbReference type="EC" id="6.3.5.3"/>
    </reaction>
</comment>
<evidence type="ECO:0000313" key="8">
    <source>
        <dbReference type="Proteomes" id="UP000000438"/>
    </source>
</evidence>